<dbReference type="Gene3D" id="1.20.1050.60">
    <property type="entry name" value="alpha-1,2-mannosidase"/>
    <property type="match status" value="1"/>
</dbReference>
<organism evidence="3 4">
    <name type="scientific">Paractinoplanes ovalisporus</name>
    <dbReference type="NCBI Taxonomy" id="2810368"/>
    <lineage>
        <taxon>Bacteria</taxon>
        <taxon>Bacillati</taxon>
        <taxon>Actinomycetota</taxon>
        <taxon>Actinomycetes</taxon>
        <taxon>Micromonosporales</taxon>
        <taxon>Micromonosporaceae</taxon>
        <taxon>Paractinoplanes</taxon>
    </lineage>
</organism>
<dbReference type="Gene3D" id="1.20.1610.10">
    <property type="entry name" value="alpha-1,2-mannosidases domains"/>
    <property type="match status" value="1"/>
</dbReference>
<name>A0ABS2AHA2_9ACTN</name>
<evidence type="ECO:0000259" key="1">
    <source>
        <dbReference type="Pfam" id="PF07971"/>
    </source>
</evidence>
<dbReference type="InterPro" id="IPR041371">
    <property type="entry name" value="GH92_N"/>
</dbReference>
<dbReference type="EC" id="3.2.1.-" evidence="3"/>
<dbReference type="Proteomes" id="UP000632138">
    <property type="component" value="Unassembled WGS sequence"/>
</dbReference>
<sequence length="974" mass="104819">MRTLTAPRDAARVEHTLSGTPVGQTIGPGDELSWLVRPEGTEDVATRWDATAVTVDVRLDDGSRLSGLGLHDQYGGGLSPEAQRDERRLWPDQWNLRRVAIGEVAAGRRIEQVQVVLLGSAQRAVTVQVDSVRLTPRTRRDDVLDQVLTTRGTNSTRAFSRGNTAPLVGVPHGSVFGLPMTDAAAVDWPYTYASTSLAAFATSHISSPWMRDYGQFQLMPSASADPDPTREGRALAFDRADESAGPHRYAVRLAGGIEAELTAGDAAIALRVTGAASLILDHSGQLAAAHESAEGATWTLDVTFAAVGEKPENHVHVRVPAAGRSSVRLHEGRLTGHVGVAGPGPVEAIVGYSAISPEQARSNAVAGGGFDRMLADAERRWREVVGTVELEGATEDQRVSVMSGLYRAFLYPTRYDETTAPGVVQARSPYDGALVDGPFSASNGFWDTYRTAWPLLTLLDPASAARHADGFLAHGEWTPRWSAPAAEDCMTGTTFDLVFADLVAKEMDGLDLERGYAAARKNATVPSPDPRVGRKGLIPAIFRGYVSTDTPEGLSWTLDNALNDAGIALLARKLAEQCDDPDLRAEAEYFARRALGYREVFDRDRGFFIGRDANGRWRDGFDPLEWGRDYTETTAWGTAFTVPHDGAGLAQLHGGEAALGRALDAMRQIPETAEDRLRGHYPEVIHEMREARDVRSGMLALSNQPAHHIPFMYMFAGRHDDAHAVVADARRRLFAGSDFGQGYPGDEDNGEMSAWYVFTTIGLYPLVPASGSYVLVPPAVARTRIAPRGGRPIELRVRSGRPGDPYIRAVHVDGEPWDSVVIDHARLVRGCTVEFDLSPEPTGWAAASRPPSVAAREPLRDACRPDGPLTDDLGSRAVPLAAGDQVEVAFDAAAEISLLTITVATPLTLDATVELLDGRGQATASRTLHGERFDWPGQTRVFATPHGAAASGLRLTAHGAAALTQLQAFPAEPS</sequence>
<feature type="domain" description="Glycosyl hydrolase family 92 N-terminal" evidence="2">
    <location>
        <begin position="150"/>
        <end position="285"/>
    </location>
</feature>
<dbReference type="GO" id="GO:0016798">
    <property type="term" value="F:hydrolase activity, acting on glycosyl bonds"/>
    <property type="evidence" value="ECO:0007669"/>
    <property type="project" value="UniProtKB-KW"/>
</dbReference>
<keyword evidence="4" id="KW-1185">Reference proteome</keyword>
<dbReference type="InterPro" id="IPR005887">
    <property type="entry name" value="GH92_a_mannosidase_put"/>
</dbReference>
<comment type="caution">
    <text evidence="3">The sequence shown here is derived from an EMBL/GenBank/DDBJ whole genome shotgun (WGS) entry which is preliminary data.</text>
</comment>
<dbReference type="Pfam" id="PF07971">
    <property type="entry name" value="Glyco_hydro_92"/>
    <property type="match status" value="1"/>
</dbReference>
<dbReference type="PANTHER" id="PTHR12143">
    <property type="entry name" value="PEPTIDE N-GLYCANASE PNGASE -RELATED"/>
    <property type="match status" value="1"/>
</dbReference>
<dbReference type="NCBIfam" id="TIGR01180">
    <property type="entry name" value="aman2_put"/>
    <property type="match status" value="1"/>
</dbReference>
<dbReference type="SUPFAM" id="SSF48208">
    <property type="entry name" value="Six-hairpin glycosidases"/>
    <property type="match status" value="1"/>
</dbReference>
<reference evidence="3 4" key="1">
    <citation type="submission" date="2021-01" db="EMBL/GenBank/DDBJ databases">
        <title>Actinoplanes sp. nov. LDG1-06 isolated from lichen.</title>
        <authorList>
            <person name="Saeng-In P."/>
            <person name="Phongsopitanun W."/>
            <person name="Kanchanasin P."/>
            <person name="Yuki M."/>
            <person name="Kudo T."/>
            <person name="Ohkuma M."/>
            <person name="Tanasupawat S."/>
        </authorList>
    </citation>
    <scope>NUCLEOTIDE SEQUENCE [LARGE SCALE GENOMIC DNA]</scope>
    <source>
        <strain evidence="3 4">LDG1-06</strain>
    </source>
</reference>
<dbReference type="Gene3D" id="2.70.98.10">
    <property type="match status" value="1"/>
</dbReference>
<dbReference type="PANTHER" id="PTHR12143:SF43">
    <property type="entry name" value="PUTATIVE-RELATED"/>
    <property type="match status" value="1"/>
</dbReference>
<evidence type="ECO:0000313" key="3">
    <source>
        <dbReference type="EMBL" id="MBM2618589.1"/>
    </source>
</evidence>
<dbReference type="InterPro" id="IPR050883">
    <property type="entry name" value="PNGase"/>
</dbReference>
<accession>A0ABS2AHA2</accession>
<dbReference type="Pfam" id="PF17678">
    <property type="entry name" value="Glyco_hydro_92N"/>
    <property type="match status" value="1"/>
</dbReference>
<keyword evidence="3" id="KW-0378">Hydrolase</keyword>
<dbReference type="InterPro" id="IPR012939">
    <property type="entry name" value="Glyco_hydro_92"/>
</dbReference>
<feature type="domain" description="Glycosyl hydrolase family 92" evidence="1">
    <location>
        <begin position="360"/>
        <end position="838"/>
    </location>
</feature>
<dbReference type="RefSeq" id="WP_203378581.1">
    <property type="nucleotide sequence ID" value="NZ_JAENHP010000007.1"/>
</dbReference>
<dbReference type="EMBL" id="JAENHP010000007">
    <property type="protein sequence ID" value="MBM2618589.1"/>
    <property type="molecule type" value="Genomic_DNA"/>
</dbReference>
<dbReference type="InterPro" id="IPR014718">
    <property type="entry name" value="GH-type_carb-bd"/>
</dbReference>
<dbReference type="InterPro" id="IPR008928">
    <property type="entry name" value="6-hairpin_glycosidase_sf"/>
</dbReference>
<proteinExistence type="predicted"/>
<evidence type="ECO:0000259" key="2">
    <source>
        <dbReference type="Pfam" id="PF17678"/>
    </source>
</evidence>
<keyword evidence="3" id="KW-0326">Glycosidase</keyword>
<dbReference type="Gene3D" id="3.30.2080.10">
    <property type="entry name" value="GH92 mannosidase domain"/>
    <property type="match status" value="1"/>
</dbReference>
<protein>
    <submittedName>
        <fullName evidence="3">GH92 family glycosyl hydrolase</fullName>
        <ecNumber evidence="3">3.2.1.-</ecNumber>
    </submittedName>
</protein>
<gene>
    <name evidence="3" type="ORF">JIG36_23820</name>
</gene>
<evidence type="ECO:0000313" key="4">
    <source>
        <dbReference type="Proteomes" id="UP000632138"/>
    </source>
</evidence>